<reference evidence="8 10" key="2">
    <citation type="journal article" date="2013" name="Nature">
        <title>Insights into bilaterian evolution from three spiralian genomes.</title>
        <authorList>
            <person name="Simakov O."/>
            <person name="Marletaz F."/>
            <person name="Cho S.J."/>
            <person name="Edsinger-Gonzales E."/>
            <person name="Havlak P."/>
            <person name="Hellsten U."/>
            <person name="Kuo D.H."/>
            <person name="Larsson T."/>
            <person name="Lv J."/>
            <person name="Arendt D."/>
            <person name="Savage R."/>
            <person name="Osoegawa K."/>
            <person name="de Jong P."/>
            <person name="Grimwood J."/>
            <person name="Chapman J.A."/>
            <person name="Shapiro H."/>
            <person name="Aerts A."/>
            <person name="Otillar R.P."/>
            <person name="Terry A.Y."/>
            <person name="Boore J.L."/>
            <person name="Grigoriev I.V."/>
            <person name="Lindberg D.R."/>
            <person name="Seaver E.C."/>
            <person name="Weisblat D.A."/>
            <person name="Putnam N.H."/>
            <person name="Rokhsar D.S."/>
        </authorList>
    </citation>
    <scope>NUCLEOTIDE SEQUENCE</scope>
</reference>
<dbReference type="EnsemblMetazoa" id="HelroT119893">
    <property type="protein sequence ID" value="HelroP119893"/>
    <property type="gene ID" value="HelroG119893"/>
</dbReference>
<dbReference type="PANTHER" id="PTHR11814">
    <property type="entry name" value="SULFATE TRANSPORTER"/>
    <property type="match status" value="1"/>
</dbReference>
<dbReference type="Pfam" id="PF00916">
    <property type="entry name" value="Sulfate_transp"/>
    <property type="match status" value="1"/>
</dbReference>
<dbReference type="RefSeq" id="XP_009016665.1">
    <property type="nucleotide sequence ID" value="XM_009018417.1"/>
</dbReference>
<keyword evidence="10" id="KW-1185">Reference proteome</keyword>
<sequence length="370" mass="40955">QLLMGLFHFGFLTVYLSDPLTRGLTTGAGVHVFTSQIKHVFGISTGKFTGPLKLVFLYKTFFEKIVDTNMAPLITSLICILIIYSLQKWVSPKMRKAIKIPLPAELIVLIFGTLISHYCKFSSPQVFNMKVVGKIPQGIPFPKPPNLLLIPQVALDAFAIAVVSFTINISMAKMFSSKHGYNLDSNQELIAYGISNIVCCNLNSYVSTASLSRSLVQESTGGKTQVAGLVSSSLLLVVLLFIGPLFHDLPNCILAAVIIVNLRGIFLQVCDLKYLSRISRADMFTWLVTCLGVVLTDVDFGLLVGLAFSFLTIVLRNQITKLQSLGNIPGTELYEDVLDYHEAKEINGIRIFRFKNSLFFANAEYFQTSM</sequence>
<feature type="transmembrane region" description="Helical" evidence="5">
    <location>
        <begin position="69"/>
        <end position="86"/>
    </location>
</feature>
<evidence type="ECO:0000256" key="5">
    <source>
        <dbReference type="SAM" id="Phobius"/>
    </source>
</evidence>
<dbReference type="InterPro" id="IPR011547">
    <property type="entry name" value="SLC26A/SulP_dom"/>
</dbReference>
<feature type="transmembrane region" description="Helical" evidence="5">
    <location>
        <begin position="189"/>
        <end position="206"/>
    </location>
</feature>
<keyword evidence="2 5" id="KW-0812">Transmembrane</keyword>
<evidence type="ECO:0000256" key="3">
    <source>
        <dbReference type="ARBA" id="ARBA00022989"/>
    </source>
</evidence>
<dbReference type="PROSITE" id="PS50801">
    <property type="entry name" value="STAS"/>
    <property type="match status" value="1"/>
</dbReference>
<dbReference type="InterPro" id="IPR001902">
    <property type="entry name" value="SLC26A/SulP_fam"/>
</dbReference>
<feature type="signal peptide" evidence="6">
    <location>
        <begin position="1"/>
        <end position="17"/>
    </location>
</feature>
<gene>
    <name evidence="9" type="primary">20195739</name>
    <name evidence="8" type="ORF">HELRODRAFT_119893</name>
</gene>
<dbReference type="OMA" id="HEAKEIN"/>
<name>T1EGN9_HELRO</name>
<evidence type="ECO:0000259" key="7">
    <source>
        <dbReference type="PROSITE" id="PS50801"/>
    </source>
</evidence>
<protein>
    <recommendedName>
        <fullName evidence="7">STAS domain-containing protein</fullName>
    </recommendedName>
</protein>
<comment type="subcellular location">
    <subcellularLocation>
        <location evidence="1">Membrane</location>
        <topology evidence="1">Multi-pass membrane protein</topology>
    </subcellularLocation>
</comment>
<feature type="domain" description="STAS" evidence="7">
    <location>
        <begin position="339"/>
        <end position="370"/>
    </location>
</feature>
<dbReference type="GeneID" id="20195739"/>
<feature type="transmembrane region" description="Helical" evidence="5">
    <location>
        <begin position="226"/>
        <end position="246"/>
    </location>
</feature>
<dbReference type="HOGENOM" id="CLU_003182_9_5_1"/>
<evidence type="ECO:0000256" key="2">
    <source>
        <dbReference type="ARBA" id="ARBA00022692"/>
    </source>
</evidence>
<dbReference type="OrthoDB" id="288203at2759"/>
<accession>T1EGN9</accession>
<dbReference type="Proteomes" id="UP000015101">
    <property type="component" value="Unassembled WGS sequence"/>
</dbReference>
<organism evidence="9 10">
    <name type="scientific">Helobdella robusta</name>
    <name type="common">Californian leech</name>
    <dbReference type="NCBI Taxonomy" id="6412"/>
    <lineage>
        <taxon>Eukaryota</taxon>
        <taxon>Metazoa</taxon>
        <taxon>Spiralia</taxon>
        <taxon>Lophotrochozoa</taxon>
        <taxon>Annelida</taxon>
        <taxon>Clitellata</taxon>
        <taxon>Hirudinea</taxon>
        <taxon>Rhynchobdellida</taxon>
        <taxon>Glossiphoniidae</taxon>
        <taxon>Helobdella</taxon>
    </lineage>
</organism>
<keyword evidence="3 5" id="KW-1133">Transmembrane helix</keyword>
<dbReference type="GO" id="GO:0016020">
    <property type="term" value="C:membrane"/>
    <property type="evidence" value="ECO:0007669"/>
    <property type="project" value="UniProtKB-SubCell"/>
</dbReference>
<dbReference type="InterPro" id="IPR036513">
    <property type="entry name" value="STAS_dom_sf"/>
</dbReference>
<evidence type="ECO:0000313" key="10">
    <source>
        <dbReference type="Proteomes" id="UP000015101"/>
    </source>
</evidence>
<feature type="transmembrane region" description="Helical" evidence="5">
    <location>
        <begin position="253"/>
        <end position="274"/>
    </location>
</feature>
<reference evidence="10" key="1">
    <citation type="submission" date="2012-12" db="EMBL/GenBank/DDBJ databases">
        <authorList>
            <person name="Hellsten U."/>
            <person name="Grimwood J."/>
            <person name="Chapman J.A."/>
            <person name="Shapiro H."/>
            <person name="Aerts A."/>
            <person name="Otillar R.P."/>
            <person name="Terry A.Y."/>
            <person name="Boore J.L."/>
            <person name="Simakov O."/>
            <person name="Marletaz F."/>
            <person name="Cho S.-J."/>
            <person name="Edsinger-Gonzales E."/>
            <person name="Havlak P."/>
            <person name="Kuo D.-H."/>
            <person name="Larsson T."/>
            <person name="Lv J."/>
            <person name="Arendt D."/>
            <person name="Savage R."/>
            <person name="Osoegawa K."/>
            <person name="de Jong P."/>
            <person name="Lindberg D.R."/>
            <person name="Seaver E.C."/>
            <person name="Weisblat D.A."/>
            <person name="Putnam N.H."/>
            <person name="Grigoriev I.V."/>
            <person name="Rokhsar D.S."/>
        </authorList>
    </citation>
    <scope>NUCLEOTIDE SEQUENCE</scope>
</reference>
<evidence type="ECO:0000256" key="1">
    <source>
        <dbReference type="ARBA" id="ARBA00004141"/>
    </source>
</evidence>
<evidence type="ECO:0000256" key="6">
    <source>
        <dbReference type="SAM" id="SignalP"/>
    </source>
</evidence>
<feature type="transmembrane region" description="Helical" evidence="5">
    <location>
        <begin position="286"/>
        <end position="315"/>
    </location>
</feature>
<feature type="transmembrane region" description="Helical" evidence="5">
    <location>
        <begin position="149"/>
        <end position="169"/>
    </location>
</feature>
<dbReference type="Gene3D" id="3.30.750.24">
    <property type="entry name" value="STAS domain"/>
    <property type="match status" value="1"/>
</dbReference>
<dbReference type="EMBL" id="AMQM01003920">
    <property type="status" value="NOT_ANNOTATED_CDS"/>
    <property type="molecule type" value="Genomic_DNA"/>
</dbReference>
<feature type="chain" id="PRO_5010979866" description="STAS domain-containing protein" evidence="6">
    <location>
        <begin position="18"/>
        <end position="370"/>
    </location>
</feature>
<proteinExistence type="predicted"/>
<dbReference type="CTD" id="20195739"/>
<dbReference type="AlphaFoldDB" id="T1EGN9"/>
<dbReference type="InterPro" id="IPR002645">
    <property type="entry name" value="STAS_dom"/>
</dbReference>
<dbReference type="GO" id="GO:0055085">
    <property type="term" value="P:transmembrane transport"/>
    <property type="evidence" value="ECO:0007669"/>
    <property type="project" value="InterPro"/>
</dbReference>
<keyword evidence="6" id="KW-0732">Signal</keyword>
<evidence type="ECO:0000256" key="4">
    <source>
        <dbReference type="ARBA" id="ARBA00023136"/>
    </source>
</evidence>
<dbReference type="STRING" id="6412.T1EGN9"/>
<keyword evidence="4 5" id="KW-0472">Membrane</keyword>
<dbReference type="eggNOG" id="KOG0236">
    <property type="taxonomic scope" value="Eukaryota"/>
</dbReference>
<dbReference type="InParanoid" id="T1EGN9"/>
<dbReference type="KEGG" id="hro:HELRODRAFT_119893"/>
<dbReference type="EMBL" id="KB096365">
    <property type="protein sequence ID" value="ESO05350.1"/>
    <property type="molecule type" value="Genomic_DNA"/>
</dbReference>
<evidence type="ECO:0000313" key="8">
    <source>
        <dbReference type="EMBL" id="ESO05350.1"/>
    </source>
</evidence>
<feature type="transmembrane region" description="Helical" evidence="5">
    <location>
        <begin position="98"/>
        <end position="118"/>
    </location>
</feature>
<reference evidence="9" key="3">
    <citation type="submission" date="2015-06" db="UniProtKB">
        <authorList>
            <consortium name="EnsemblMetazoa"/>
        </authorList>
    </citation>
    <scope>IDENTIFICATION</scope>
</reference>
<evidence type="ECO:0000313" key="9">
    <source>
        <dbReference type="EnsemblMetazoa" id="HelroP119893"/>
    </source>
</evidence>